<dbReference type="PANTHER" id="PTHR31245">
    <property type="entry name" value="UBIQUITIN SYSTEM COMPONENT CUE PROTEIN"/>
    <property type="match status" value="1"/>
</dbReference>
<dbReference type="AlphaFoldDB" id="S8EM47"/>
<evidence type="ECO:0000313" key="4">
    <source>
        <dbReference type="EMBL" id="EPS73752.1"/>
    </source>
</evidence>
<accession>S8EM47</accession>
<dbReference type="OrthoDB" id="440455at2759"/>
<evidence type="ECO:0000313" key="5">
    <source>
        <dbReference type="Proteomes" id="UP000015453"/>
    </source>
</evidence>
<feature type="compositionally biased region" description="Low complexity" evidence="2">
    <location>
        <begin position="28"/>
        <end position="42"/>
    </location>
</feature>
<dbReference type="Proteomes" id="UP000015453">
    <property type="component" value="Unassembled WGS sequence"/>
</dbReference>
<dbReference type="InterPro" id="IPR003892">
    <property type="entry name" value="CUE"/>
</dbReference>
<evidence type="ECO:0000256" key="1">
    <source>
        <dbReference type="SAM" id="Coils"/>
    </source>
</evidence>
<protein>
    <recommendedName>
        <fullName evidence="3">CUE domain-containing protein</fullName>
    </recommendedName>
</protein>
<feature type="coiled-coil region" evidence="1">
    <location>
        <begin position="188"/>
        <end position="239"/>
    </location>
</feature>
<feature type="region of interest" description="Disordered" evidence="2">
    <location>
        <begin position="108"/>
        <end position="133"/>
    </location>
</feature>
<reference evidence="4 5" key="1">
    <citation type="journal article" date="2013" name="BMC Genomics">
        <title>The miniature genome of a carnivorous plant Genlisea aurea contains a low number of genes and short non-coding sequences.</title>
        <authorList>
            <person name="Leushkin E.V."/>
            <person name="Sutormin R.A."/>
            <person name="Nabieva E.R."/>
            <person name="Penin A.A."/>
            <person name="Kondrashov A.S."/>
            <person name="Logacheva M.D."/>
        </authorList>
    </citation>
    <scope>NUCLEOTIDE SEQUENCE [LARGE SCALE GENOMIC DNA]</scope>
</reference>
<name>S8EM47_9LAMI</name>
<comment type="caution">
    <text evidence="4">The sequence shown here is derived from an EMBL/GenBank/DDBJ whole genome shotgun (WGS) entry which is preliminary data.</text>
</comment>
<gene>
    <name evidence="4" type="ORF">M569_01003</name>
</gene>
<evidence type="ECO:0000259" key="3">
    <source>
        <dbReference type="PROSITE" id="PS51140"/>
    </source>
</evidence>
<proteinExistence type="predicted"/>
<feature type="non-terminal residue" evidence="4">
    <location>
        <position position="245"/>
    </location>
</feature>
<dbReference type="GO" id="GO:0043130">
    <property type="term" value="F:ubiquitin binding"/>
    <property type="evidence" value="ECO:0007669"/>
    <property type="project" value="InterPro"/>
</dbReference>
<dbReference type="PANTHER" id="PTHR31245:SF1">
    <property type="entry name" value="UBIQUITIN SYSTEM COMPONENT CUE PROTEIN"/>
    <property type="match status" value="1"/>
</dbReference>
<dbReference type="EMBL" id="AUSU01000316">
    <property type="protein sequence ID" value="EPS73752.1"/>
    <property type="molecule type" value="Genomic_DNA"/>
</dbReference>
<keyword evidence="1" id="KW-0175">Coiled coil</keyword>
<keyword evidence="5" id="KW-1185">Reference proteome</keyword>
<feature type="domain" description="CUE" evidence="3">
    <location>
        <begin position="51"/>
        <end position="94"/>
    </location>
</feature>
<dbReference type="CDD" id="cd14279">
    <property type="entry name" value="CUE"/>
    <property type="match status" value="1"/>
</dbReference>
<feature type="region of interest" description="Disordered" evidence="2">
    <location>
        <begin position="1"/>
        <end position="49"/>
    </location>
</feature>
<dbReference type="SUPFAM" id="SSF46934">
    <property type="entry name" value="UBA-like"/>
    <property type="match status" value="1"/>
</dbReference>
<organism evidence="4 5">
    <name type="scientific">Genlisea aurea</name>
    <dbReference type="NCBI Taxonomy" id="192259"/>
    <lineage>
        <taxon>Eukaryota</taxon>
        <taxon>Viridiplantae</taxon>
        <taxon>Streptophyta</taxon>
        <taxon>Embryophyta</taxon>
        <taxon>Tracheophyta</taxon>
        <taxon>Spermatophyta</taxon>
        <taxon>Magnoliopsida</taxon>
        <taxon>eudicotyledons</taxon>
        <taxon>Gunneridae</taxon>
        <taxon>Pentapetalae</taxon>
        <taxon>asterids</taxon>
        <taxon>lamiids</taxon>
        <taxon>Lamiales</taxon>
        <taxon>Lentibulariaceae</taxon>
        <taxon>Genlisea</taxon>
    </lineage>
</organism>
<dbReference type="InterPro" id="IPR009060">
    <property type="entry name" value="UBA-like_sf"/>
</dbReference>
<dbReference type="PROSITE" id="PS51140">
    <property type="entry name" value="CUE"/>
    <property type="match status" value="1"/>
</dbReference>
<evidence type="ECO:0000256" key="2">
    <source>
        <dbReference type="SAM" id="MobiDB-lite"/>
    </source>
</evidence>
<feature type="compositionally biased region" description="Polar residues" evidence="2">
    <location>
        <begin position="110"/>
        <end position="132"/>
    </location>
</feature>
<sequence>MSAVVCGKRSSIFEDSPSSPPVSKRTRCSSSSSPGRSFSPPRATASPSYSYSNSVVDHLVWLFPGMDRQLLEKTFEESGNNLDSTIKRLNELHLTAIVGSSALLHEAADDQSSAKGENVGGTSETGEPSRNSLPADGAEWVELLLREVLSAPNVQDAKTRLSRSLEALEKSISTNATAEAAKTFHKENRMLKEQLEAILHENAILKRAVAIQHERQKEFENVGQELHQLKQLVAQYQDQVRTLEV</sequence>